<evidence type="ECO:0000256" key="3">
    <source>
        <dbReference type="ARBA" id="ARBA00022692"/>
    </source>
</evidence>
<evidence type="ECO:0000256" key="7">
    <source>
        <dbReference type="SAM" id="Coils"/>
    </source>
</evidence>
<dbReference type="Gene3D" id="2.60.40.10">
    <property type="entry name" value="Immunoglobulins"/>
    <property type="match status" value="1"/>
</dbReference>
<dbReference type="PROSITE" id="PS50202">
    <property type="entry name" value="MSP"/>
    <property type="match status" value="1"/>
</dbReference>
<keyword evidence="10" id="KW-1185">Reference proteome</keyword>
<name>A0A0N5D0I9_THECL</name>
<sequence>MSKASQVLMIEPSHELTFKGPFNDVVTCDMRLTNPTDRPVCFKVKTTAPKQYCVRPNSGLLAPGETWNVAVMLQPFDSIGNIELEHSKHKFMVQSLYAPSCDSSLDDIWKNAQSSELMDSKLRVVFENPPTMEFTRDRTPPRVSSESKSYIAGPVTDMDAEMRRVTEEKNKAEAAKANLERDNKSLKIRLAELEAIPQVTGIQISKSGFELLHVSFTAWKILRFQVYKFLHIYHYFEKKLFLNIWICLHNFSERGSRYALK</sequence>
<keyword evidence="4" id="KW-1133">Transmembrane helix</keyword>
<evidence type="ECO:0000256" key="6">
    <source>
        <dbReference type="RuleBase" id="RU003425"/>
    </source>
</evidence>
<dbReference type="STRING" id="103827.A0A0N5D0I9"/>
<proteinExistence type="inferred from homology"/>
<dbReference type="GO" id="GO:0005789">
    <property type="term" value="C:endoplasmic reticulum membrane"/>
    <property type="evidence" value="ECO:0007669"/>
    <property type="project" value="InterPro"/>
</dbReference>
<evidence type="ECO:0000256" key="1">
    <source>
        <dbReference type="ARBA" id="ARBA00004211"/>
    </source>
</evidence>
<evidence type="ECO:0000313" key="11">
    <source>
        <dbReference type="WBParaSite" id="TCLT_0000631601-mRNA-1"/>
    </source>
</evidence>
<dbReference type="SUPFAM" id="SSF49354">
    <property type="entry name" value="PapD-like"/>
    <property type="match status" value="1"/>
</dbReference>
<comment type="function">
    <text evidence="6">Central component in molecular interactions underlying sperm crawling. Forms an extensive filament system that extends from sperm villipoda, along the leading edge of the pseudopod.</text>
</comment>
<reference evidence="11" key="1">
    <citation type="submission" date="2017-02" db="UniProtKB">
        <authorList>
            <consortium name="WormBaseParasite"/>
        </authorList>
    </citation>
    <scope>IDENTIFICATION</scope>
</reference>
<dbReference type="GO" id="GO:0061817">
    <property type="term" value="P:endoplasmic reticulum-plasma membrane tethering"/>
    <property type="evidence" value="ECO:0007669"/>
    <property type="project" value="TreeGrafter"/>
</dbReference>
<protein>
    <recommendedName>
        <fullName evidence="6">Major sperm protein</fullName>
    </recommendedName>
</protein>
<comment type="similarity">
    <text evidence="2">Belongs to the VAMP-associated protein (VAP) (TC 9.B.17) family.</text>
</comment>
<organism evidence="11">
    <name type="scientific">Thelazia callipaeda</name>
    <name type="common">Oriental eyeworm</name>
    <name type="synonym">Parasitic nematode</name>
    <dbReference type="NCBI Taxonomy" id="103827"/>
    <lineage>
        <taxon>Eukaryota</taxon>
        <taxon>Metazoa</taxon>
        <taxon>Ecdysozoa</taxon>
        <taxon>Nematoda</taxon>
        <taxon>Chromadorea</taxon>
        <taxon>Rhabditida</taxon>
        <taxon>Spirurina</taxon>
        <taxon>Spiruromorpha</taxon>
        <taxon>Thelazioidea</taxon>
        <taxon>Thelaziidae</taxon>
        <taxon>Thelazia</taxon>
    </lineage>
</organism>
<dbReference type="PANTHER" id="PTHR10809">
    <property type="entry name" value="VESICLE-ASSOCIATED MEMBRANE PROTEIN-ASSOCIATED PROTEIN"/>
    <property type="match status" value="1"/>
</dbReference>
<feature type="coiled-coil region" evidence="7">
    <location>
        <begin position="155"/>
        <end position="196"/>
    </location>
</feature>
<evidence type="ECO:0000313" key="9">
    <source>
        <dbReference type="EMBL" id="VDN03642.1"/>
    </source>
</evidence>
<reference evidence="9 10" key="2">
    <citation type="submission" date="2018-11" db="EMBL/GenBank/DDBJ databases">
        <authorList>
            <consortium name="Pathogen Informatics"/>
        </authorList>
    </citation>
    <scope>NUCLEOTIDE SEQUENCE [LARGE SCALE GENOMIC DNA]</scope>
</reference>
<keyword evidence="5" id="KW-0472">Membrane</keyword>
<dbReference type="AlphaFoldDB" id="A0A0N5D0I9"/>
<evidence type="ECO:0000259" key="8">
    <source>
        <dbReference type="PROSITE" id="PS50202"/>
    </source>
</evidence>
<keyword evidence="6" id="KW-0963">Cytoplasm</keyword>
<dbReference type="GO" id="GO:0033149">
    <property type="term" value="F:FFAT motif binding"/>
    <property type="evidence" value="ECO:0007669"/>
    <property type="project" value="TreeGrafter"/>
</dbReference>
<feature type="domain" description="MSP" evidence="8">
    <location>
        <begin position="7"/>
        <end position="127"/>
    </location>
</feature>
<dbReference type="OrthoDB" id="264603at2759"/>
<dbReference type="InterPro" id="IPR000535">
    <property type="entry name" value="MSP_dom"/>
</dbReference>
<evidence type="ECO:0000256" key="5">
    <source>
        <dbReference type="ARBA" id="ARBA00023136"/>
    </source>
</evidence>
<dbReference type="GO" id="GO:0005886">
    <property type="term" value="C:plasma membrane"/>
    <property type="evidence" value="ECO:0007669"/>
    <property type="project" value="TreeGrafter"/>
</dbReference>
<dbReference type="Proteomes" id="UP000276776">
    <property type="component" value="Unassembled WGS sequence"/>
</dbReference>
<dbReference type="PANTHER" id="PTHR10809:SF6">
    <property type="entry name" value="AT11025P-RELATED"/>
    <property type="match status" value="1"/>
</dbReference>
<keyword evidence="3" id="KW-0812">Transmembrane</keyword>
<dbReference type="GO" id="GO:0090158">
    <property type="term" value="P:endoplasmic reticulum membrane organization"/>
    <property type="evidence" value="ECO:0007669"/>
    <property type="project" value="TreeGrafter"/>
</dbReference>
<gene>
    <name evidence="9" type="ORF">TCLT_LOCUS6305</name>
</gene>
<dbReference type="InterPro" id="IPR016763">
    <property type="entry name" value="VAP"/>
</dbReference>
<evidence type="ECO:0000256" key="2">
    <source>
        <dbReference type="ARBA" id="ARBA00008932"/>
    </source>
</evidence>
<keyword evidence="6" id="KW-0206">Cytoskeleton</keyword>
<dbReference type="EMBL" id="UYYF01004406">
    <property type="protein sequence ID" value="VDN03642.1"/>
    <property type="molecule type" value="Genomic_DNA"/>
</dbReference>
<evidence type="ECO:0000313" key="10">
    <source>
        <dbReference type="Proteomes" id="UP000276776"/>
    </source>
</evidence>
<comment type="subcellular location">
    <subcellularLocation>
        <location evidence="1">Membrane</location>
        <topology evidence="1">Single-pass type IV membrane protein</topology>
    </subcellularLocation>
</comment>
<dbReference type="InterPro" id="IPR008962">
    <property type="entry name" value="PapD-like_sf"/>
</dbReference>
<evidence type="ECO:0000256" key="4">
    <source>
        <dbReference type="ARBA" id="ARBA00022989"/>
    </source>
</evidence>
<dbReference type="WBParaSite" id="TCLT_0000631601-mRNA-1">
    <property type="protein sequence ID" value="TCLT_0000631601-mRNA-1"/>
    <property type="gene ID" value="TCLT_0000631601"/>
</dbReference>
<dbReference type="InterPro" id="IPR013783">
    <property type="entry name" value="Ig-like_fold"/>
</dbReference>
<accession>A0A0N5D0I9</accession>
<keyword evidence="7" id="KW-0175">Coiled coil</keyword>
<dbReference type="Pfam" id="PF00635">
    <property type="entry name" value="Motile_Sperm"/>
    <property type="match status" value="1"/>
</dbReference>